<name>A0A1Q5NZE7_9BACI</name>
<dbReference type="Proteomes" id="UP000186524">
    <property type="component" value="Unassembled WGS sequence"/>
</dbReference>
<dbReference type="GO" id="GO:0030288">
    <property type="term" value="C:outer membrane-bounded periplasmic space"/>
    <property type="evidence" value="ECO:0007669"/>
    <property type="project" value="TreeGrafter"/>
</dbReference>
<dbReference type="PANTHER" id="PTHR30404">
    <property type="entry name" value="N-ACETYLMURAMOYL-L-ALANINE AMIDASE"/>
    <property type="match status" value="1"/>
</dbReference>
<protein>
    <recommendedName>
        <fullName evidence="2">MurNAc-LAA domain-containing protein</fullName>
    </recommendedName>
</protein>
<organism evidence="3 4">
    <name type="scientific">Domibacillus mangrovi</name>
    <dbReference type="NCBI Taxonomy" id="1714354"/>
    <lineage>
        <taxon>Bacteria</taxon>
        <taxon>Bacillati</taxon>
        <taxon>Bacillota</taxon>
        <taxon>Bacilli</taxon>
        <taxon>Bacillales</taxon>
        <taxon>Bacillaceae</taxon>
        <taxon>Domibacillus</taxon>
    </lineage>
</organism>
<evidence type="ECO:0000313" key="3">
    <source>
        <dbReference type="EMBL" id="OKL35331.1"/>
    </source>
</evidence>
<dbReference type="InterPro" id="IPR050695">
    <property type="entry name" value="N-acetylmuramoyl_amidase_3"/>
</dbReference>
<sequence>MVKIVLDAGHGGKDPGALANGLKEKDITLALVLKAGAYLTENYQCDVIYTRKEDMYLSPSERARRANEAKADVFCSFHINSAENPSARGFETFRYPKTAGKTAMLQMLVHEKVMNEMKKHHVLNRGMKEENFAVVRETEMPAVLTETLFISNKEDARLLKSESFLDQVACAHAVGIAQAAGAKERTVPAETKTLYRLLTGTFSEREEAEEKAGLLRRAYGWIVHVKEEK</sequence>
<dbReference type="PANTHER" id="PTHR30404:SF0">
    <property type="entry name" value="N-ACETYLMURAMOYL-L-ALANINE AMIDASE AMIC"/>
    <property type="match status" value="1"/>
</dbReference>
<dbReference type="SMART" id="SM00646">
    <property type="entry name" value="Ami_3"/>
    <property type="match status" value="1"/>
</dbReference>
<comment type="caution">
    <text evidence="3">The sequence shown here is derived from an EMBL/GenBank/DDBJ whole genome shotgun (WGS) entry which is preliminary data.</text>
</comment>
<dbReference type="SUPFAM" id="SSF53187">
    <property type="entry name" value="Zn-dependent exopeptidases"/>
    <property type="match status" value="1"/>
</dbReference>
<feature type="domain" description="MurNAc-LAA" evidence="2">
    <location>
        <begin position="63"/>
        <end position="177"/>
    </location>
</feature>
<evidence type="ECO:0000259" key="2">
    <source>
        <dbReference type="SMART" id="SM00646"/>
    </source>
</evidence>
<evidence type="ECO:0000313" key="4">
    <source>
        <dbReference type="Proteomes" id="UP000186524"/>
    </source>
</evidence>
<keyword evidence="4" id="KW-1185">Reference proteome</keyword>
<dbReference type="Pfam" id="PF01520">
    <property type="entry name" value="Amidase_3"/>
    <property type="match status" value="1"/>
</dbReference>
<dbReference type="Gene3D" id="3.40.630.40">
    <property type="entry name" value="Zn-dependent exopeptidases"/>
    <property type="match status" value="1"/>
</dbReference>
<gene>
    <name evidence="3" type="ORF">BLL40_15845</name>
</gene>
<proteinExistence type="predicted"/>
<dbReference type="GO" id="GO:0008745">
    <property type="term" value="F:N-acetylmuramoyl-L-alanine amidase activity"/>
    <property type="evidence" value="ECO:0007669"/>
    <property type="project" value="InterPro"/>
</dbReference>
<dbReference type="EMBL" id="MRWQ01000025">
    <property type="protein sequence ID" value="OKL35331.1"/>
    <property type="molecule type" value="Genomic_DNA"/>
</dbReference>
<evidence type="ECO:0000256" key="1">
    <source>
        <dbReference type="ARBA" id="ARBA00022801"/>
    </source>
</evidence>
<dbReference type="STRING" id="1714354.BLL40_15845"/>
<keyword evidence="1" id="KW-0378">Hydrolase</keyword>
<dbReference type="CDD" id="cd02696">
    <property type="entry name" value="MurNAc-LAA"/>
    <property type="match status" value="1"/>
</dbReference>
<accession>A0A1Q5NZE7</accession>
<dbReference type="RefSeq" id="WP_073712829.1">
    <property type="nucleotide sequence ID" value="NZ_MRWQ01000025.1"/>
</dbReference>
<dbReference type="InterPro" id="IPR002508">
    <property type="entry name" value="MurNAc-LAA_cat"/>
</dbReference>
<dbReference type="GO" id="GO:0009253">
    <property type="term" value="P:peptidoglycan catabolic process"/>
    <property type="evidence" value="ECO:0007669"/>
    <property type="project" value="InterPro"/>
</dbReference>
<reference evidence="3 4" key="1">
    <citation type="submission" date="2016-12" db="EMBL/GenBank/DDBJ databases">
        <title>Domibacillus sp. SAOS 44 whole genome sequencing.</title>
        <authorList>
            <person name="Verma A."/>
            <person name="Krishnamurthi S."/>
        </authorList>
    </citation>
    <scope>NUCLEOTIDE SEQUENCE [LARGE SCALE GENOMIC DNA]</scope>
    <source>
        <strain evidence="3 4">SAOS 44</strain>
    </source>
</reference>
<dbReference type="AlphaFoldDB" id="A0A1Q5NZE7"/>